<evidence type="ECO:0000256" key="2">
    <source>
        <dbReference type="SAM" id="Phobius"/>
    </source>
</evidence>
<evidence type="ECO:0000313" key="3">
    <source>
        <dbReference type="EMBL" id="KAF9738616.1"/>
    </source>
</evidence>
<evidence type="ECO:0000313" key="4">
    <source>
        <dbReference type="Proteomes" id="UP000756921"/>
    </source>
</evidence>
<evidence type="ECO:0000256" key="1">
    <source>
        <dbReference type="SAM" id="MobiDB-lite"/>
    </source>
</evidence>
<organism evidence="3 4">
    <name type="scientific">Paraphaeosphaeria minitans</name>
    <dbReference type="NCBI Taxonomy" id="565426"/>
    <lineage>
        <taxon>Eukaryota</taxon>
        <taxon>Fungi</taxon>
        <taxon>Dikarya</taxon>
        <taxon>Ascomycota</taxon>
        <taxon>Pezizomycotina</taxon>
        <taxon>Dothideomycetes</taxon>
        <taxon>Pleosporomycetidae</taxon>
        <taxon>Pleosporales</taxon>
        <taxon>Massarineae</taxon>
        <taxon>Didymosphaeriaceae</taxon>
        <taxon>Paraphaeosphaeria</taxon>
    </lineage>
</organism>
<dbReference type="Proteomes" id="UP000756921">
    <property type="component" value="Unassembled WGS sequence"/>
</dbReference>
<proteinExistence type="predicted"/>
<keyword evidence="2" id="KW-1133">Transmembrane helix</keyword>
<name>A0A9P6GNN6_9PLEO</name>
<accession>A0A9P6GNN6</accession>
<feature type="transmembrane region" description="Helical" evidence="2">
    <location>
        <begin position="112"/>
        <end position="132"/>
    </location>
</feature>
<gene>
    <name evidence="3" type="ORF">PMIN01_03899</name>
</gene>
<keyword evidence="2" id="KW-0812">Transmembrane</keyword>
<dbReference type="EMBL" id="WJXW01000003">
    <property type="protein sequence ID" value="KAF9738616.1"/>
    <property type="molecule type" value="Genomic_DNA"/>
</dbReference>
<keyword evidence="4" id="KW-1185">Reference proteome</keyword>
<keyword evidence="2" id="KW-0472">Membrane</keyword>
<comment type="caution">
    <text evidence="3">The sequence shown here is derived from an EMBL/GenBank/DDBJ whole genome shotgun (WGS) entry which is preliminary data.</text>
</comment>
<dbReference type="AlphaFoldDB" id="A0A9P6GNN6"/>
<protein>
    <submittedName>
        <fullName evidence="3">Uncharacterized protein</fullName>
    </submittedName>
</protein>
<feature type="region of interest" description="Disordered" evidence="1">
    <location>
        <begin position="47"/>
        <end position="69"/>
    </location>
</feature>
<reference evidence="3" key="1">
    <citation type="journal article" date="2020" name="Mol. Plant Microbe Interact.">
        <title>Genome Sequence of the Biocontrol Agent Coniothyrium minitans strain Conio (IMI 134523).</title>
        <authorList>
            <person name="Patel D."/>
            <person name="Shittu T.A."/>
            <person name="Baroncelli R."/>
            <person name="Muthumeenakshi S."/>
            <person name="Osborne T.H."/>
            <person name="Janganan T.K."/>
            <person name="Sreenivasaprasad S."/>
        </authorList>
    </citation>
    <scope>NUCLEOTIDE SEQUENCE</scope>
    <source>
        <strain evidence="3">Conio</strain>
    </source>
</reference>
<sequence length="396" mass="42629">MGGIVFLVTTDHRHRRLSSSGRPFQPCHSPAPPAALRLDAKRLDKLHEGASSASASGETRHNVDGAQRAAAETLRQSAFGRARDMTPRPFSGHDAKWPSALRTPPRTHWSRFGLFVYVATIPIVLGAALPALPALPLPSCPALALALEPDLRSCYPIVFSVAAACQASRTCPTLPLQTVLNGSDLTSSNQEPPSLPPLLVTLHTNTRKPQQQGVESARFELLACLARLAHLAAIPLQTNTHDNPHVVCPILKCTGSMWVIRYKNRHSATTHNAELGTILIASKRALAESEDAPPEPAVRLRIIAPPGPWIPSNGIAPRRALQGFTTVPYPHADIGYARIATGGILNFLAGGIVPSRRRLVGLHTLYPGRILSKWAVRERAIIVQSPKPLPTTETGS</sequence>